<dbReference type="CDD" id="cd00761">
    <property type="entry name" value="Glyco_tranf_GTA_type"/>
    <property type="match status" value="1"/>
</dbReference>
<evidence type="ECO:0000256" key="1">
    <source>
        <dbReference type="ARBA" id="ARBA00004776"/>
    </source>
</evidence>
<evidence type="ECO:0000313" key="8">
    <source>
        <dbReference type="Proteomes" id="UP000318065"/>
    </source>
</evidence>
<evidence type="ECO:0000256" key="3">
    <source>
        <dbReference type="ARBA" id="ARBA00022676"/>
    </source>
</evidence>
<feature type="region of interest" description="Disordered" evidence="5">
    <location>
        <begin position="1"/>
        <end position="21"/>
    </location>
</feature>
<evidence type="ECO:0000313" key="7">
    <source>
        <dbReference type="EMBL" id="BBL80632.1"/>
    </source>
</evidence>
<dbReference type="SUPFAM" id="SSF53448">
    <property type="entry name" value="Nucleotide-diphospho-sugar transferases"/>
    <property type="match status" value="1"/>
</dbReference>
<dbReference type="Proteomes" id="UP000318065">
    <property type="component" value="Chromosome"/>
</dbReference>
<sequence length="350" mass="38970">MIRSRAEVGRTTGERAAWDESRHGGTGRVRVSVVILTLNAGPGFLNLLERVRAQEGDFDVELVVVDSGSTDGTAELAERYGACVHRISKREFNHGATRNLGISLSSGEYVALLVQDALPLGEGWLAAMVEDLERDERVAGVYGRQLSRPEAGTLTRVLVNSLASASPERREQFAGGPEEYRRLPPQKRRRLAAFDNVSSCIRRSVWEEFPFDRTDFGEDIRWGKRVVEAGYKLVYEPRSAVYHSHERGALYDLRRYYVNQRVLSELFGLEPVSGLPRLPLAAARSAAHVYRLLLRDEVARKEGSLRLVLLAARFAALSQTGNLLGARGEALARLSPRAHARLHRFLSKGI</sequence>
<dbReference type="Pfam" id="PF00535">
    <property type="entry name" value="Glycos_transf_2"/>
    <property type="match status" value="1"/>
</dbReference>
<protein>
    <submittedName>
        <fullName evidence="7">Biofilm formation protein PslC</fullName>
    </submittedName>
</protein>
<keyword evidence="3" id="KW-0328">Glycosyltransferase</keyword>
<gene>
    <name evidence="7" type="primary">pslC</name>
    <name evidence="7" type="ORF">RxyAA322_24860</name>
</gene>
<name>A0A510HKY9_9ACTN</name>
<dbReference type="EMBL" id="AP019791">
    <property type="protein sequence ID" value="BBL80632.1"/>
    <property type="molecule type" value="Genomic_DNA"/>
</dbReference>
<dbReference type="AlphaFoldDB" id="A0A510HKY9"/>
<evidence type="ECO:0000256" key="2">
    <source>
        <dbReference type="ARBA" id="ARBA00006739"/>
    </source>
</evidence>
<accession>A0A510HKY9</accession>
<comment type="similarity">
    <text evidence="2">Belongs to the glycosyltransferase 2 family.</text>
</comment>
<keyword evidence="8" id="KW-1185">Reference proteome</keyword>
<dbReference type="PANTHER" id="PTHR43179">
    <property type="entry name" value="RHAMNOSYLTRANSFERASE WBBL"/>
    <property type="match status" value="1"/>
</dbReference>
<organism evidence="7 8">
    <name type="scientific">Rubrobacter xylanophilus</name>
    <dbReference type="NCBI Taxonomy" id="49319"/>
    <lineage>
        <taxon>Bacteria</taxon>
        <taxon>Bacillati</taxon>
        <taxon>Actinomycetota</taxon>
        <taxon>Rubrobacteria</taxon>
        <taxon>Rubrobacterales</taxon>
        <taxon>Rubrobacteraceae</taxon>
        <taxon>Rubrobacter</taxon>
    </lineage>
</organism>
<dbReference type="Gene3D" id="3.90.550.10">
    <property type="entry name" value="Spore Coat Polysaccharide Biosynthesis Protein SpsA, Chain A"/>
    <property type="match status" value="1"/>
</dbReference>
<feature type="domain" description="Glycosyltransferase 2-like" evidence="6">
    <location>
        <begin position="32"/>
        <end position="155"/>
    </location>
</feature>
<dbReference type="OrthoDB" id="9810303at2"/>
<comment type="pathway">
    <text evidence="1">Cell wall biogenesis; cell wall polysaccharide biosynthesis.</text>
</comment>
<keyword evidence="4" id="KW-0808">Transferase</keyword>
<dbReference type="InterPro" id="IPR001173">
    <property type="entry name" value="Glyco_trans_2-like"/>
</dbReference>
<proteinExistence type="inferred from homology"/>
<evidence type="ECO:0000256" key="5">
    <source>
        <dbReference type="SAM" id="MobiDB-lite"/>
    </source>
</evidence>
<evidence type="ECO:0000259" key="6">
    <source>
        <dbReference type="Pfam" id="PF00535"/>
    </source>
</evidence>
<dbReference type="RefSeq" id="WP_143528619.1">
    <property type="nucleotide sequence ID" value="NZ_AP019791.1"/>
</dbReference>
<dbReference type="InterPro" id="IPR029044">
    <property type="entry name" value="Nucleotide-diphossugar_trans"/>
</dbReference>
<reference evidence="7" key="1">
    <citation type="journal article" date="2019" name="Microbiol. Resour. Announc.">
        <title>Complete Genome Sequence of Rubrobacter xylanophilus Strain AA3-22, Isolated from Arima Onsen in Japan.</title>
        <authorList>
            <person name="Tomariguchi N."/>
            <person name="Miyazaki K."/>
        </authorList>
    </citation>
    <scope>NUCLEOTIDE SEQUENCE [LARGE SCALE GENOMIC DNA]</scope>
    <source>
        <strain evidence="7">AA3-22</strain>
    </source>
</reference>
<dbReference type="PANTHER" id="PTHR43179:SF12">
    <property type="entry name" value="GALACTOFURANOSYLTRANSFERASE GLFT2"/>
    <property type="match status" value="1"/>
</dbReference>
<dbReference type="GO" id="GO:0016757">
    <property type="term" value="F:glycosyltransferase activity"/>
    <property type="evidence" value="ECO:0007669"/>
    <property type="project" value="UniProtKB-KW"/>
</dbReference>
<evidence type="ECO:0000256" key="4">
    <source>
        <dbReference type="ARBA" id="ARBA00022679"/>
    </source>
</evidence>